<dbReference type="Proteomes" id="UP000266841">
    <property type="component" value="Unassembled WGS sequence"/>
</dbReference>
<dbReference type="AlphaFoldDB" id="K0RS56"/>
<feature type="compositionally biased region" description="Polar residues" evidence="5">
    <location>
        <begin position="292"/>
        <end position="314"/>
    </location>
</feature>
<protein>
    <recommendedName>
        <fullName evidence="2">peptidylprolyl isomerase</fullName>
        <ecNumber evidence="2">5.2.1.8</ecNumber>
    </recommendedName>
</protein>
<feature type="region of interest" description="Disordered" evidence="5">
    <location>
        <begin position="200"/>
        <end position="543"/>
    </location>
</feature>
<evidence type="ECO:0000256" key="4">
    <source>
        <dbReference type="ARBA" id="ARBA00023235"/>
    </source>
</evidence>
<name>K0RS56_THAOC</name>
<feature type="region of interest" description="Disordered" evidence="5">
    <location>
        <begin position="80"/>
        <end position="165"/>
    </location>
</feature>
<dbReference type="eggNOG" id="KOG0865">
    <property type="taxonomic scope" value="Eukaryota"/>
</dbReference>
<dbReference type="GO" id="GO:0016018">
    <property type="term" value="F:cyclosporin A binding"/>
    <property type="evidence" value="ECO:0007669"/>
    <property type="project" value="TreeGrafter"/>
</dbReference>
<evidence type="ECO:0000256" key="2">
    <source>
        <dbReference type="ARBA" id="ARBA00013194"/>
    </source>
</evidence>
<sequence>MTGCPLRSCVTSTLVQKTSNRLGDADGRECRACVQVQHGRAALGVGGVAVGALAGVGPLKLAKKRWEEHKILLKRIDGGVKDTVNTGNGSRRPQKDSNSEDTAPENPVEETRKEAAAAGPPRDKATSPAGLNLTPSSEIGNAKTSISFGLTNGEGKHGSKDGLSIGHSKEAQSVAGFPSVPVKPSTPFTFSAPTKTASGGGFSFGETAPTSFASKDEKTDSATPPGPVAFLPSATKVPVSSGGMESEEMPKGATFSSVSPLSSKPPVKSISGGEKPAGKAGGVAAFPPISTKAPTPFSQGGSLSKNADTTSTSAAAFPPMSLEAPSNPFSKKAEAQAVGSENPAVERRKVFVRSKKKPQEQTNSNPFANLNLSSSSSSSNAKPAFSFGGQKVANTGSISEDDSRREEGFSFSFGGPKIAGGGLASRVVATSSTEAKAAASSATSGQSKTASGGGFSVGKAASVSQLSSKPPVKSISGGAKPAGKDAGESAFPPMSTKAPKPFSQGESLSKKVDTTSAAFPPMSLEAPSNPFSKKAETQAVGSENPAVEPFVNLTLSSSSSSNAQPAFSFGGQKVATTGSLSSDDSRGAGGFSFSFGGPKIAGGGLASSVGRVVDSGAGSQTSIAANADSLISSFPKPAQSTSTNMSAGAVDYKAKLTEFYKEHNPDKLAMVDSNLAKYLGKEDELFRKLYSKYGLTQDGETTRSPFPDPEGSGPRCFMELSVGGQPVGRINIQLFTDKTPITANNFLALCTGSWIDEGGNQQGCKTFVKNCFHRVVPGMCLQGGDITLGNGRGGRSIYPANNPTFGTDAWGKFKDETPFMSHSKRGLLSMANAGANQNGSQFFITLKELPYLNGKHVVFGKVLNSDMKVLDRVLDLVEVDPKRNHMPKGHCKVVIEACGQV</sequence>
<proteinExistence type="predicted"/>
<keyword evidence="4" id="KW-0413">Isomerase</keyword>
<dbReference type="PRINTS" id="PR00153">
    <property type="entry name" value="CSAPPISMRASE"/>
</dbReference>
<feature type="domain" description="PPIase cyclophilin-type" evidence="6">
    <location>
        <begin position="717"/>
        <end position="900"/>
    </location>
</feature>
<dbReference type="InterPro" id="IPR002130">
    <property type="entry name" value="Cyclophilin-type_PPIase_dom"/>
</dbReference>
<evidence type="ECO:0000256" key="5">
    <source>
        <dbReference type="SAM" id="MobiDB-lite"/>
    </source>
</evidence>
<accession>K0RS56</accession>
<evidence type="ECO:0000259" key="6">
    <source>
        <dbReference type="PROSITE" id="PS50072"/>
    </source>
</evidence>
<evidence type="ECO:0000256" key="3">
    <source>
        <dbReference type="ARBA" id="ARBA00023110"/>
    </source>
</evidence>
<dbReference type="PANTHER" id="PTHR11071:SF552">
    <property type="entry name" value="PEPTIDYL-PROLYL CIS-TRANS ISOMERASE CYP26-1"/>
    <property type="match status" value="1"/>
</dbReference>
<keyword evidence="8" id="KW-1185">Reference proteome</keyword>
<dbReference type="FunFam" id="2.40.100.10:FF:000025">
    <property type="entry name" value="Peptidyl-prolyl cis-trans isomerase CYP19-2"/>
    <property type="match status" value="1"/>
</dbReference>
<feature type="compositionally biased region" description="Polar residues" evidence="5">
    <location>
        <begin position="133"/>
        <end position="150"/>
    </location>
</feature>
<dbReference type="EMBL" id="AGNL01041150">
    <property type="protein sequence ID" value="EJK51716.1"/>
    <property type="molecule type" value="Genomic_DNA"/>
</dbReference>
<reference evidence="7 8" key="1">
    <citation type="journal article" date="2012" name="Genome Biol.">
        <title>Genome and low-iron response of an oceanic diatom adapted to chronic iron limitation.</title>
        <authorList>
            <person name="Lommer M."/>
            <person name="Specht M."/>
            <person name="Roy A.S."/>
            <person name="Kraemer L."/>
            <person name="Andreson R."/>
            <person name="Gutowska M.A."/>
            <person name="Wolf J."/>
            <person name="Bergner S.V."/>
            <person name="Schilhabel M.B."/>
            <person name="Klostermeier U.C."/>
            <person name="Beiko R.G."/>
            <person name="Rosenstiel P."/>
            <person name="Hippler M."/>
            <person name="Laroche J."/>
        </authorList>
    </citation>
    <scope>NUCLEOTIDE SEQUENCE [LARGE SCALE GENOMIC DNA]</scope>
    <source>
        <strain evidence="7 8">CCMP1005</strain>
    </source>
</reference>
<feature type="compositionally biased region" description="Low complexity" evidence="5">
    <location>
        <begin position="256"/>
        <end position="271"/>
    </location>
</feature>
<keyword evidence="3" id="KW-0697">Rotamase</keyword>
<dbReference type="PANTHER" id="PTHR11071">
    <property type="entry name" value="PEPTIDYL-PROLYL CIS-TRANS ISOMERASE"/>
    <property type="match status" value="1"/>
</dbReference>
<dbReference type="GO" id="GO:0006457">
    <property type="term" value="P:protein folding"/>
    <property type="evidence" value="ECO:0007669"/>
    <property type="project" value="TreeGrafter"/>
</dbReference>
<dbReference type="OrthoDB" id="193499at2759"/>
<dbReference type="GO" id="GO:0005737">
    <property type="term" value="C:cytoplasm"/>
    <property type="evidence" value="ECO:0007669"/>
    <property type="project" value="TreeGrafter"/>
</dbReference>
<feature type="compositionally biased region" description="Basic and acidic residues" evidence="5">
    <location>
        <begin position="109"/>
        <end position="125"/>
    </location>
</feature>
<evidence type="ECO:0000313" key="7">
    <source>
        <dbReference type="EMBL" id="EJK51716.1"/>
    </source>
</evidence>
<feature type="compositionally biased region" description="Low complexity" evidence="5">
    <location>
        <begin position="363"/>
        <end position="387"/>
    </location>
</feature>
<dbReference type="Gene3D" id="2.40.100.10">
    <property type="entry name" value="Cyclophilin-like"/>
    <property type="match status" value="1"/>
</dbReference>
<evidence type="ECO:0000256" key="1">
    <source>
        <dbReference type="ARBA" id="ARBA00000971"/>
    </source>
</evidence>
<dbReference type="SUPFAM" id="SSF50891">
    <property type="entry name" value="Cyclophilin-like"/>
    <property type="match status" value="1"/>
</dbReference>
<dbReference type="PROSITE" id="PS50072">
    <property type="entry name" value="CSA_PPIASE_2"/>
    <property type="match status" value="1"/>
</dbReference>
<dbReference type="Pfam" id="PF00160">
    <property type="entry name" value="Pro_isomerase"/>
    <property type="match status" value="1"/>
</dbReference>
<comment type="catalytic activity">
    <reaction evidence="1">
        <text>[protein]-peptidylproline (omega=180) = [protein]-peptidylproline (omega=0)</text>
        <dbReference type="Rhea" id="RHEA:16237"/>
        <dbReference type="Rhea" id="RHEA-COMP:10747"/>
        <dbReference type="Rhea" id="RHEA-COMP:10748"/>
        <dbReference type="ChEBI" id="CHEBI:83833"/>
        <dbReference type="ChEBI" id="CHEBI:83834"/>
        <dbReference type="EC" id="5.2.1.8"/>
    </reaction>
</comment>
<organism evidence="7 8">
    <name type="scientific">Thalassiosira oceanica</name>
    <name type="common">Marine diatom</name>
    <dbReference type="NCBI Taxonomy" id="159749"/>
    <lineage>
        <taxon>Eukaryota</taxon>
        <taxon>Sar</taxon>
        <taxon>Stramenopiles</taxon>
        <taxon>Ochrophyta</taxon>
        <taxon>Bacillariophyta</taxon>
        <taxon>Coscinodiscophyceae</taxon>
        <taxon>Thalassiosirophycidae</taxon>
        <taxon>Thalassiosirales</taxon>
        <taxon>Thalassiosiraceae</taxon>
        <taxon>Thalassiosira</taxon>
    </lineage>
</organism>
<dbReference type="InterPro" id="IPR029000">
    <property type="entry name" value="Cyclophilin-like_dom_sf"/>
</dbReference>
<evidence type="ECO:0000313" key="8">
    <source>
        <dbReference type="Proteomes" id="UP000266841"/>
    </source>
</evidence>
<dbReference type="EC" id="5.2.1.8" evidence="2"/>
<comment type="caution">
    <text evidence="7">The sequence shown here is derived from an EMBL/GenBank/DDBJ whole genome shotgun (WGS) entry which is preliminary data.</text>
</comment>
<dbReference type="GO" id="GO:0003755">
    <property type="term" value="F:peptidyl-prolyl cis-trans isomerase activity"/>
    <property type="evidence" value="ECO:0007669"/>
    <property type="project" value="UniProtKB-KW"/>
</dbReference>
<gene>
    <name evidence="7" type="ORF">THAOC_29089</name>
</gene>
<feature type="compositionally biased region" description="Low complexity" evidence="5">
    <location>
        <begin position="429"/>
        <end position="450"/>
    </location>
</feature>